<evidence type="ECO:0000313" key="5">
    <source>
        <dbReference type="EMBL" id="RJF96727.1"/>
    </source>
</evidence>
<comment type="similarity">
    <text evidence="1">Belongs to the leucine-binding protein family.</text>
</comment>
<dbReference type="Gene3D" id="3.40.50.2300">
    <property type="match status" value="2"/>
</dbReference>
<name>A0A418WVN0_9BURK</name>
<dbReference type="AlphaFoldDB" id="A0A418WVN0"/>
<evidence type="ECO:0000313" key="6">
    <source>
        <dbReference type="Proteomes" id="UP000285190"/>
    </source>
</evidence>
<protein>
    <submittedName>
        <fullName evidence="5">Branched-chain amino acid ABC transporter substrate-binding protein</fullName>
    </submittedName>
</protein>
<dbReference type="EMBL" id="QYUN01000003">
    <property type="protein sequence ID" value="RJF96727.1"/>
    <property type="molecule type" value="Genomic_DNA"/>
</dbReference>
<dbReference type="Pfam" id="PF13458">
    <property type="entry name" value="Peripla_BP_6"/>
    <property type="match status" value="1"/>
</dbReference>
<accession>A0A418WVN0</accession>
<evidence type="ECO:0000256" key="2">
    <source>
        <dbReference type="ARBA" id="ARBA00022729"/>
    </source>
</evidence>
<dbReference type="InterPro" id="IPR028082">
    <property type="entry name" value="Peripla_BP_I"/>
</dbReference>
<dbReference type="CDD" id="cd06329">
    <property type="entry name" value="PBP1_SBP-like"/>
    <property type="match status" value="1"/>
</dbReference>
<evidence type="ECO:0000256" key="1">
    <source>
        <dbReference type="ARBA" id="ARBA00010062"/>
    </source>
</evidence>
<feature type="domain" description="Leucine-binding protein" evidence="4">
    <location>
        <begin position="28"/>
        <end position="373"/>
    </location>
</feature>
<organism evidence="5 6">
    <name type="scientific">Noviherbaspirillum cavernae</name>
    <dbReference type="NCBI Taxonomy" id="2320862"/>
    <lineage>
        <taxon>Bacteria</taxon>
        <taxon>Pseudomonadati</taxon>
        <taxon>Pseudomonadota</taxon>
        <taxon>Betaproteobacteria</taxon>
        <taxon>Burkholderiales</taxon>
        <taxon>Oxalobacteraceae</taxon>
        <taxon>Noviherbaspirillum</taxon>
    </lineage>
</organism>
<keyword evidence="2 3" id="KW-0732">Signal</keyword>
<sequence>MIRETRPLLLALSIAAAFSAPTAMAENVKIAFIDTLSGPFAPIGQNQLNSYKMFAEQANKQKLAGDNTIEVVGFDNKGSPQESLTQLKTVIDQGYRYITQGNGSGVALALVDAVNKHNERNPGKEIVFLNHSAIDPDLTNSKCSFWHFSFDANSDMKMEALTTFMAKDQGIKKVYIIGQNYAFGHQVTRAAKNYLKRKRPDVQIVGDDLHPIGQVKDFSPYVAKIKASGADTVITGNWGADLALLVKAAKDAGLTANIYTYYGVTTGVPTAMGAAGAERVKYVGYWNVNNETYSGKDIVDSFKKKYNDDFYVLATYTAVNMLSKAIKDAKSADPVKVATALEGMKFKSLNGEVEMRKGDHQLQQPIYIATWTKTNNKDVKFDQENTGYGWKTDQKIDTYVATQPTSCQMKRPS</sequence>
<dbReference type="Proteomes" id="UP000285190">
    <property type="component" value="Unassembled WGS sequence"/>
</dbReference>
<dbReference type="InterPro" id="IPR028081">
    <property type="entry name" value="Leu-bd"/>
</dbReference>
<evidence type="ECO:0000256" key="3">
    <source>
        <dbReference type="SAM" id="SignalP"/>
    </source>
</evidence>
<dbReference type="PANTHER" id="PTHR30483">
    <property type="entry name" value="LEUCINE-SPECIFIC-BINDING PROTEIN"/>
    <property type="match status" value="1"/>
</dbReference>
<dbReference type="RefSeq" id="WP_119742865.1">
    <property type="nucleotide sequence ID" value="NZ_QYUN01000003.1"/>
</dbReference>
<feature type="signal peptide" evidence="3">
    <location>
        <begin position="1"/>
        <end position="25"/>
    </location>
</feature>
<dbReference type="OrthoDB" id="5289062at2"/>
<dbReference type="InterPro" id="IPR051010">
    <property type="entry name" value="BCAA_transport"/>
</dbReference>
<keyword evidence="6" id="KW-1185">Reference proteome</keyword>
<comment type="caution">
    <text evidence="5">The sequence shown here is derived from an EMBL/GenBank/DDBJ whole genome shotgun (WGS) entry which is preliminary data.</text>
</comment>
<evidence type="ECO:0000259" key="4">
    <source>
        <dbReference type="Pfam" id="PF13458"/>
    </source>
</evidence>
<proteinExistence type="inferred from homology"/>
<gene>
    <name evidence="5" type="ORF">D3870_20180</name>
</gene>
<reference evidence="5 6" key="1">
    <citation type="submission" date="2018-09" db="EMBL/GenBank/DDBJ databases">
        <authorList>
            <person name="Zhu H."/>
        </authorList>
    </citation>
    <scope>NUCLEOTIDE SEQUENCE [LARGE SCALE GENOMIC DNA]</scope>
    <source>
        <strain evidence="5 6">K2R10-39</strain>
    </source>
</reference>
<dbReference type="SUPFAM" id="SSF53822">
    <property type="entry name" value="Periplasmic binding protein-like I"/>
    <property type="match status" value="1"/>
</dbReference>
<feature type="chain" id="PRO_5019094303" evidence="3">
    <location>
        <begin position="26"/>
        <end position="413"/>
    </location>
</feature>